<dbReference type="Gene3D" id="3.40.190.80">
    <property type="match status" value="1"/>
</dbReference>
<dbReference type="AlphaFoldDB" id="A0A1F7UXU3"/>
<dbReference type="PRINTS" id="PR00377">
    <property type="entry name" value="IMPHPHTASES"/>
</dbReference>
<dbReference type="SUPFAM" id="SSF56655">
    <property type="entry name" value="Carbohydrate phosphatase"/>
    <property type="match status" value="1"/>
</dbReference>
<evidence type="ECO:0000313" key="3">
    <source>
        <dbReference type="Proteomes" id="UP000176846"/>
    </source>
</evidence>
<evidence type="ECO:0000256" key="1">
    <source>
        <dbReference type="PIRSR" id="PIRSR600760-2"/>
    </source>
</evidence>
<evidence type="ECO:0000313" key="2">
    <source>
        <dbReference type="EMBL" id="OGL83103.1"/>
    </source>
</evidence>
<name>A0A1F7UXU3_9BACT</name>
<keyword evidence="1" id="KW-0479">Metal-binding</keyword>
<comment type="cofactor">
    <cofactor evidence="1">
        <name>Mg(2+)</name>
        <dbReference type="ChEBI" id="CHEBI:18420"/>
    </cofactor>
</comment>
<dbReference type="Pfam" id="PF00459">
    <property type="entry name" value="Inositol_P"/>
    <property type="match status" value="1"/>
</dbReference>
<reference evidence="2 3" key="1">
    <citation type="journal article" date="2016" name="Nat. Commun.">
        <title>Thousands of microbial genomes shed light on interconnected biogeochemical processes in an aquifer system.</title>
        <authorList>
            <person name="Anantharaman K."/>
            <person name="Brown C.T."/>
            <person name="Hug L.A."/>
            <person name="Sharon I."/>
            <person name="Castelle C.J."/>
            <person name="Probst A.J."/>
            <person name="Thomas B.C."/>
            <person name="Singh A."/>
            <person name="Wilkins M.J."/>
            <person name="Karaoz U."/>
            <person name="Brodie E.L."/>
            <person name="Williams K.H."/>
            <person name="Hubbard S.S."/>
            <person name="Banfield J.F."/>
        </authorList>
    </citation>
    <scope>NUCLEOTIDE SEQUENCE [LARGE SCALE GENOMIC DNA]</scope>
</reference>
<dbReference type="PANTHER" id="PTHR20854">
    <property type="entry name" value="INOSITOL MONOPHOSPHATASE"/>
    <property type="match status" value="1"/>
</dbReference>
<evidence type="ECO:0008006" key="4">
    <source>
        <dbReference type="Google" id="ProtNLM"/>
    </source>
</evidence>
<proteinExistence type="predicted"/>
<dbReference type="PANTHER" id="PTHR20854:SF4">
    <property type="entry name" value="INOSITOL-1-MONOPHOSPHATASE-RELATED"/>
    <property type="match status" value="1"/>
</dbReference>
<accession>A0A1F7UXU3</accession>
<dbReference type="InterPro" id="IPR000760">
    <property type="entry name" value="Inositol_monophosphatase-like"/>
</dbReference>
<dbReference type="GO" id="GO:0008934">
    <property type="term" value="F:inositol monophosphate 1-phosphatase activity"/>
    <property type="evidence" value="ECO:0007669"/>
    <property type="project" value="TreeGrafter"/>
</dbReference>
<sequence>MALSEATIGQIYYVVLPLLIRAGQILAARQKELLGLAPKARHERGQVIEEEIRSFLGTTLVQLFPKHSVYDSEKPAIGEAALWQWIVTPIDGGRYYFRGLPLYTIALALKHEGEVVLGLIVEPSTQIVFHALKGEGAFMGDRPLKVSDEKDLANACIYLESMSAMRQASEISIRQRFVKEGCRIHDFGVSTLGLCYLAAGVFDAFIGFKGVGSLPRLAAALLIAKEAGALVSDGEGKALRIKSESNIIAVITQGTKKQCLEILQKR</sequence>
<dbReference type="GO" id="GO:0046872">
    <property type="term" value="F:metal ion binding"/>
    <property type="evidence" value="ECO:0007669"/>
    <property type="project" value="UniProtKB-KW"/>
</dbReference>
<dbReference type="Gene3D" id="3.30.540.10">
    <property type="entry name" value="Fructose-1,6-Bisphosphatase, subunit A, domain 1"/>
    <property type="match status" value="1"/>
</dbReference>
<feature type="binding site" evidence="1">
    <location>
        <position position="90"/>
    </location>
    <ligand>
        <name>Mg(2+)</name>
        <dbReference type="ChEBI" id="CHEBI:18420"/>
        <label>2</label>
    </ligand>
</feature>
<keyword evidence="1" id="KW-0460">Magnesium</keyword>
<dbReference type="EMBL" id="MGEK01000003">
    <property type="protein sequence ID" value="OGL83103.1"/>
    <property type="molecule type" value="Genomic_DNA"/>
</dbReference>
<feature type="binding site" evidence="1">
    <location>
        <position position="91"/>
    </location>
    <ligand>
        <name>Mg(2+)</name>
        <dbReference type="ChEBI" id="CHEBI:18420"/>
        <label>1</label>
        <note>catalytic</note>
    </ligand>
</feature>
<comment type="caution">
    <text evidence="2">The sequence shown here is derived from an EMBL/GenBank/DDBJ whole genome shotgun (WGS) entry which is preliminary data.</text>
</comment>
<organism evidence="2 3">
    <name type="scientific">Candidatus Uhrbacteria bacterium RIFCSPLOWO2_01_FULL_47_25</name>
    <dbReference type="NCBI Taxonomy" id="1802402"/>
    <lineage>
        <taxon>Bacteria</taxon>
        <taxon>Candidatus Uhriibacteriota</taxon>
    </lineage>
</organism>
<dbReference type="GO" id="GO:0007165">
    <property type="term" value="P:signal transduction"/>
    <property type="evidence" value="ECO:0007669"/>
    <property type="project" value="TreeGrafter"/>
</dbReference>
<dbReference type="Proteomes" id="UP000176846">
    <property type="component" value="Unassembled WGS sequence"/>
</dbReference>
<protein>
    <recommendedName>
        <fullName evidence="4">Inositol monophosphatase</fullName>
    </recommendedName>
</protein>
<dbReference type="GO" id="GO:0006020">
    <property type="term" value="P:inositol metabolic process"/>
    <property type="evidence" value="ECO:0007669"/>
    <property type="project" value="TreeGrafter"/>
</dbReference>
<gene>
    <name evidence="2" type="ORF">A2936_05310</name>
</gene>